<dbReference type="InterPro" id="IPR001666">
    <property type="entry name" value="PI_transfer"/>
</dbReference>
<dbReference type="GO" id="GO:0071944">
    <property type="term" value="C:cell periphery"/>
    <property type="evidence" value="ECO:0007669"/>
    <property type="project" value="UniProtKB-ARBA"/>
</dbReference>
<dbReference type="SUPFAM" id="SSF55961">
    <property type="entry name" value="Bet v1-like"/>
    <property type="match status" value="1"/>
</dbReference>
<dbReference type="InterPro" id="IPR055261">
    <property type="entry name" value="PI_transfer_N"/>
</dbReference>
<dbReference type="PRINTS" id="PR00391">
    <property type="entry name" value="PITRANSFER"/>
</dbReference>
<feature type="domain" description="DUF547" evidence="2">
    <location>
        <begin position="639"/>
        <end position="770"/>
    </location>
</feature>
<dbReference type="Pfam" id="PF02121">
    <property type="entry name" value="IP_trans"/>
    <property type="match status" value="1"/>
</dbReference>
<proteinExistence type="predicted"/>
<evidence type="ECO:0000313" key="3">
    <source>
        <dbReference type="EMBL" id="KAL2611906.1"/>
    </source>
</evidence>
<dbReference type="InterPro" id="IPR038446">
    <property type="entry name" value="CEBP_ZZ_sf"/>
</dbReference>
<dbReference type="EMBL" id="JBHFFA010000007">
    <property type="protein sequence ID" value="KAL2611906.1"/>
    <property type="molecule type" value="Genomic_DNA"/>
</dbReference>
<feature type="domain" description="Phosphatidylinositol transfer protein N-terminal" evidence="1">
    <location>
        <begin position="3"/>
        <end position="243"/>
    </location>
</feature>
<evidence type="ECO:0000313" key="4">
    <source>
        <dbReference type="Proteomes" id="UP001605036"/>
    </source>
</evidence>
<organism evidence="3 4">
    <name type="scientific">Riccia fluitans</name>
    <dbReference type="NCBI Taxonomy" id="41844"/>
    <lineage>
        <taxon>Eukaryota</taxon>
        <taxon>Viridiplantae</taxon>
        <taxon>Streptophyta</taxon>
        <taxon>Embryophyta</taxon>
        <taxon>Marchantiophyta</taxon>
        <taxon>Marchantiopsida</taxon>
        <taxon>Marchantiidae</taxon>
        <taxon>Marchantiales</taxon>
        <taxon>Ricciaceae</taxon>
        <taxon>Riccia</taxon>
    </lineage>
</organism>
<dbReference type="PANTHER" id="PTHR23054:SF81">
    <property type="entry name" value="C2H2-TYPE DOMAIN-CONTAINING PROTEIN"/>
    <property type="match status" value="1"/>
</dbReference>
<dbReference type="FunFam" id="3.30.530.20:FF:000028">
    <property type="entry name" value="Phosphatidylinositol transfer protein 5"/>
    <property type="match status" value="1"/>
</dbReference>
<name>A0ABD1XVH8_9MARC</name>
<dbReference type="Pfam" id="PF04784">
    <property type="entry name" value="DUF547"/>
    <property type="match status" value="1"/>
</dbReference>
<dbReference type="GO" id="GO:0005737">
    <property type="term" value="C:cytoplasm"/>
    <property type="evidence" value="ECO:0007669"/>
    <property type="project" value="UniProtKB-ARBA"/>
</dbReference>
<reference evidence="3 4" key="1">
    <citation type="submission" date="2024-09" db="EMBL/GenBank/DDBJ databases">
        <title>Chromosome-scale assembly of Riccia fluitans.</title>
        <authorList>
            <person name="Paukszto L."/>
            <person name="Sawicki J."/>
            <person name="Karawczyk K."/>
            <person name="Piernik-Szablinska J."/>
            <person name="Szczecinska M."/>
            <person name="Mazdziarz M."/>
        </authorList>
    </citation>
    <scope>NUCLEOTIDE SEQUENCE [LARGE SCALE GENOMIC DNA]</scope>
    <source>
        <strain evidence="3">Rf_01</strain>
        <tissue evidence="3">Aerial parts of the thallus</tissue>
    </source>
</reference>
<accession>A0ABD1XVH8</accession>
<sequence length="855" mass="97886">MVHITEMRVPLPITVEDFKRGQRYANWKTNEANTTEGQGGQLVSTSPYVSEAYGEGVFTHSLYRLGDRLPDWVTKLVPSSALVIDEKTWMAYPHIRSVLTVPFFHKLKIEMITMHENDDGSTENIHGLSEAELAIRKVDMVDIAMDKVARRDYKAKLDPQLFESTKTGLGPLKSGWQNNAETMMCAYKLVRVEANYWGVQNRLEKLMLNGVRQIVLLTHRNAFCFIDEWYDLTYEEICKREAEGRRQLKEAVKQPPIIDPNTGMEFVIDTDDDFVKATDESENESEVEFFEATMEWVTQEAEEYGESLISEISRELSSLEVITATDSCAVCQARSNSSKQAEILCRTCNEYYCQSCFTEFHVTPRLRQHTRQYPNVSIFPKLPLDIFSESLVTSISEERDVEDDSVTFQATAAPVAEFVAEQTGQPSVAEVESKATHLRGPSWLDELNSSFEDIQVSPTPLSKVRSKSSYRILNSLPDYSLENSQDFTQISAKFIGSNSHHGVVARKKLSVRPNELSEEMIRSVSLLYQRYAETQSYFVPPPTTSRQCLPHVRRRSRSFSSAIDVQESEENLQSLSLGESLHDPYTMRTQSIHNAWNIGAYSRCVEVTFAPEEDKLKDYEPLYRHFRALVESLQLVDPRDLAHEQRLAFWINVYNSLMMHAYMVRGIPWSHYKRITIMHKSAYIVGGHLFSALAIEHAILRACSYRPALASLLPVQKYKKHDARQAYALDRPEPLISFALCCGSHSAPMVRTYTAKNVRTELQEACRDFLSAHIGFTRHKRVIIPKILQWYARDFSSSAKSLLEWVALQLPEEQRVLVEECLVQKKGKKRLAVVTYNWNFRYIIEKVAPTANCSL</sequence>
<dbReference type="InterPro" id="IPR023393">
    <property type="entry name" value="START-like_dom_sf"/>
</dbReference>
<dbReference type="CDD" id="cd19757">
    <property type="entry name" value="Bbox1"/>
    <property type="match status" value="1"/>
</dbReference>
<dbReference type="PANTHER" id="PTHR23054">
    <property type="entry name" value="TERNARY COMPLEX FACTOR MIP1, LEUCINE-ZIPPER-RELATED"/>
    <property type="match status" value="1"/>
</dbReference>
<dbReference type="InterPro" id="IPR006869">
    <property type="entry name" value="DUF547"/>
</dbReference>
<dbReference type="Proteomes" id="UP001605036">
    <property type="component" value="Unassembled WGS sequence"/>
</dbReference>
<evidence type="ECO:0008006" key="5">
    <source>
        <dbReference type="Google" id="ProtNLM"/>
    </source>
</evidence>
<protein>
    <recommendedName>
        <fullName evidence="5">DUF547 domain-containing protein</fullName>
    </recommendedName>
</protein>
<dbReference type="GO" id="GO:0008526">
    <property type="term" value="F:phosphatidylinositol transfer activity"/>
    <property type="evidence" value="ECO:0007669"/>
    <property type="project" value="UniProtKB-ARBA"/>
</dbReference>
<dbReference type="Gene3D" id="4.10.640.40">
    <property type="entry name" value="Cytoplasmic polyadenylation element-binding protein, ZZ domain"/>
    <property type="match status" value="1"/>
</dbReference>
<comment type="caution">
    <text evidence="3">The sequence shown here is derived from an EMBL/GenBank/DDBJ whole genome shotgun (WGS) entry which is preliminary data.</text>
</comment>
<evidence type="ECO:0000259" key="2">
    <source>
        <dbReference type="Pfam" id="PF04784"/>
    </source>
</evidence>
<gene>
    <name evidence="3" type="ORF">R1flu_023598</name>
</gene>
<evidence type="ECO:0000259" key="1">
    <source>
        <dbReference type="Pfam" id="PF02121"/>
    </source>
</evidence>
<dbReference type="AlphaFoldDB" id="A0ABD1XVH8"/>
<dbReference type="Gene3D" id="3.30.530.20">
    <property type="match status" value="1"/>
</dbReference>
<keyword evidence="4" id="KW-1185">Reference proteome</keyword>